<dbReference type="PROSITE" id="PS50043">
    <property type="entry name" value="HTH_LUXR_2"/>
    <property type="match status" value="1"/>
</dbReference>
<dbReference type="SUPFAM" id="SSF46689">
    <property type="entry name" value="Homeodomain-like"/>
    <property type="match status" value="1"/>
</dbReference>
<evidence type="ECO:0000313" key="4">
    <source>
        <dbReference type="Proteomes" id="UP001385809"/>
    </source>
</evidence>
<evidence type="ECO:0000256" key="1">
    <source>
        <dbReference type="SAM" id="MobiDB-lite"/>
    </source>
</evidence>
<proteinExistence type="predicted"/>
<dbReference type="SMART" id="SM00421">
    <property type="entry name" value="HTH_LUXR"/>
    <property type="match status" value="1"/>
</dbReference>
<dbReference type="InterPro" id="IPR027417">
    <property type="entry name" value="P-loop_NTPase"/>
</dbReference>
<dbReference type="InterPro" id="IPR009057">
    <property type="entry name" value="Homeodomain-like_sf"/>
</dbReference>
<dbReference type="InterPro" id="IPR000792">
    <property type="entry name" value="Tscrpt_reg_LuxR_C"/>
</dbReference>
<dbReference type="EMBL" id="JBBEGN010000003">
    <property type="protein sequence ID" value="MEJ2867770.1"/>
    <property type="molecule type" value="Genomic_DNA"/>
</dbReference>
<dbReference type="RefSeq" id="WP_337694379.1">
    <property type="nucleotide sequence ID" value="NZ_JBBEGN010000003.1"/>
</dbReference>
<gene>
    <name evidence="3" type="ORF">WCD74_08345</name>
</gene>
<dbReference type="InterPro" id="IPR011990">
    <property type="entry name" value="TPR-like_helical_dom_sf"/>
</dbReference>
<feature type="domain" description="HTH luxR-type" evidence="2">
    <location>
        <begin position="801"/>
        <end position="866"/>
    </location>
</feature>
<keyword evidence="4" id="KW-1185">Reference proteome</keyword>
<dbReference type="InterPro" id="IPR036388">
    <property type="entry name" value="WH-like_DNA-bd_sf"/>
</dbReference>
<sequence length="870" mass="93923">MNADEWTEIRRLHAEGTPIKQIAATLTMSRNTVRRALSFSEPPPDHRPRRGSTADAYDDVVRDLLHESPGLTVEQIADRIGWDRSRTTLARRVAALRRDDASPAGPRTPAPGLPCFATDFIGRRPELAAVRARLGRHRLVTIAGPGGVGKTRLAVQAAHEYRRAFTDGVRLVELSTLRDPALVGQAVVDALGLVHHGGSAATAVAAHVRDAQLLLVLDNCEHVRDAAAELVEFLLRSTSRLRILVTSRELLDLPGEDVEFLEPLPVGGEDDDQDTAVALFVSRAREVLSDFSPTPADAADVRRICRRLDGIPLAIELACIRLRVLSLRELADRLDRGLTLLSSRSRRGQERHASLEAAIGWSYELCSEEQRLMWARCSVFAGGFDAGMAAAVCADEDLPEAAVLDCLYDLVGKSVLRRVEVGGRVRFRVLEPIREYGQAALTEADRAALDARLVAWCRDLVERSVADWMTVRQAEVAARLQADLPTVRAALQAALAPGTDDLAAATDLLAGPWFLWACGFSSAEHVVWLERLLVSPGLTPGQRVRALATLGMVQVLIGDRAAAAERLAGVPELADDVGEPTAASFALNAQGLSAFYDGELSRARELLLDAVARYEDAPATRVDLPCTARVHLGLLACFAERTDEAAELFATVRHVAEDAGEAWMLSYAVYGEGLVALGREDYDRAAASARESLRLQSGFADAVGTPLALELLGWAEAGAGSAERAAVLLGASSARWGAFGQQLYGSEAWIERRSRFVRRVSRELGPARFAACQRRGAAMTLGELTAFAAGTSAPERDDRPSGPGLTGLSRREREVAAHVAHGLSNKQIAAKLVLSHRTVEGHVEHILQKLGMDNRTQLVAAIASGTRVTT</sequence>
<dbReference type="Proteomes" id="UP001385809">
    <property type="component" value="Unassembled WGS sequence"/>
</dbReference>
<dbReference type="PROSITE" id="PS00622">
    <property type="entry name" value="HTH_LUXR_1"/>
    <property type="match status" value="1"/>
</dbReference>
<dbReference type="SUPFAM" id="SSF46894">
    <property type="entry name" value="C-terminal effector domain of the bipartite response regulators"/>
    <property type="match status" value="1"/>
</dbReference>
<evidence type="ECO:0000259" key="2">
    <source>
        <dbReference type="PROSITE" id="PS50043"/>
    </source>
</evidence>
<dbReference type="SUPFAM" id="SSF52540">
    <property type="entry name" value="P-loop containing nucleoside triphosphate hydrolases"/>
    <property type="match status" value="1"/>
</dbReference>
<name>A0ABU8MKC8_9PSEU</name>
<dbReference type="PRINTS" id="PR00364">
    <property type="entry name" value="DISEASERSIST"/>
</dbReference>
<dbReference type="SUPFAM" id="SSF48452">
    <property type="entry name" value="TPR-like"/>
    <property type="match status" value="1"/>
</dbReference>
<protein>
    <submittedName>
        <fullName evidence="3">LuxR C-terminal-related transcriptional regulator</fullName>
    </submittedName>
</protein>
<dbReference type="Gene3D" id="1.25.40.10">
    <property type="entry name" value="Tetratricopeptide repeat domain"/>
    <property type="match status" value="1"/>
</dbReference>
<dbReference type="InterPro" id="IPR006120">
    <property type="entry name" value="Resolvase_HTH_dom"/>
</dbReference>
<comment type="caution">
    <text evidence="3">The sequence shown here is derived from an EMBL/GenBank/DDBJ whole genome shotgun (WGS) entry which is preliminary data.</text>
</comment>
<dbReference type="PANTHER" id="PTHR47691">
    <property type="entry name" value="REGULATOR-RELATED"/>
    <property type="match status" value="1"/>
</dbReference>
<reference evidence="3 4" key="1">
    <citation type="submission" date="2024-03" db="EMBL/GenBank/DDBJ databases">
        <title>Actinomycetospora sp. OC33-EN08, a novel actinomycete isolated from wild orchid (Aerides multiflora).</title>
        <authorList>
            <person name="Suriyachadkun C."/>
        </authorList>
    </citation>
    <scope>NUCLEOTIDE SEQUENCE [LARGE SCALE GENOMIC DNA]</scope>
    <source>
        <strain evidence="3 4">OC33-EN08</strain>
    </source>
</reference>
<dbReference type="PANTHER" id="PTHR47691:SF3">
    <property type="entry name" value="HTH-TYPE TRANSCRIPTIONAL REGULATOR RV0890C-RELATED"/>
    <property type="match status" value="1"/>
</dbReference>
<feature type="region of interest" description="Disordered" evidence="1">
    <location>
        <begin position="789"/>
        <end position="809"/>
    </location>
</feature>
<dbReference type="Pfam" id="PF00196">
    <property type="entry name" value="GerE"/>
    <property type="match status" value="1"/>
</dbReference>
<evidence type="ECO:0000313" key="3">
    <source>
        <dbReference type="EMBL" id="MEJ2867770.1"/>
    </source>
</evidence>
<organism evidence="3 4">
    <name type="scientific">Actinomycetospora aurantiaca</name>
    <dbReference type="NCBI Taxonomy" id="3129233"/>
    <lineage>
        <taxon>Bacteria</taxon>
        <taxon>Bacillati</taxon>
        <taxon>Actinomycetota</taxon>
        <taxon>Actinomycetes</taxon>
        <taxon>Pseudonocardiales</taxon>
        <taxon>Pseudonocardiaceae</taxon>
        <taxon>Actinomycetospora</taxon>
    </lineage>
</organism>
<dbReference type="InterPro" id="IPR016032">
    <property type="entry name" value="Sig_transdc_resp-reg_C-effctor"/>
</dbReference>
<dbReference type="Gene3D" id="1.10.10.10">
    <property type="entry name" value="Winged helix-like DNA-binding domain superfamily/Winged helix DNA-binding domain"/>
    <property type="match status" value="1"/>
</dbReference>
<dbReference type="Gene3D" id="3.40.50.300">
    <property type="entry name" value="P-loop containing nucleotide triphosphate hydrolases"/>
    <property type="match status" value="1"/>
</dbReference>
<dbReference type="Pfam" id="PF02796">
    <property type="entry name" value="HTH_7"/>
    <property type="match status" value="1"/>
</dbReference>
<accession>A0ABU8MKC8</accession>
<dbReference type="PRINTS" id="PR00038">
    <property type="entry name" value="HTHLUXR"/>
</dbReference>
<dbReference type="CDD" id="cd06170">
    <property type="entry name" value="LuxR_C_like"/>
    <property type="match status" value="1"/>
</dbReference>